<dbReference type="OrthoDB" id="128707at2759"/>
<feature type="compositionally biased region" description="Low complexity" evidence="1">
    <location>
        <begin position="86"/>
        <end position="110"/>
    </location>
</feature>
<sequence>MSTSRVGSSWRYGPEDKQEMSLDELISDFQHSATSLNGKLRKSAASSNASRLPVSSPPKHSKAKESGKKGWGFTDRRRPPGVVNQKSAKTTKAVKAAASNSRDDGASSSSNDDEGAVMPMPRIDRVLRNKLSLPPKRRVPTMATTRSKMAPTQRRKLPPASPALSSPSLTSPSLSPVTSSSTASSPLSVSKDINASATPDEDSIDALIGKDIRDLNKLISIGSRSRQLEKATTSAIRSPTSDDVSKLLRQSTRFRRMEQKNVRSPLRIQVSRGRSKSAIPESPPPPPPPEEDEDSEENEEDSFAEEIRKLRENRRENLTSIKVAEDDSKTEMAGPESSEICANAALKIRNVSNVINGLLHEALRPFEERQHDEEKAKALEKESPDGDAVIRNARTAELQSATQTIVSQLDLTFAEMVERRNADIKADIDAATAAKDAEKKEKETAEEAKKAEEKEAKEREMETLRLIPLQGKLLTCSSDINKLLDELEKRDASDQHDPIDSAAVIEAEIKALRGQTRRKMMDIESNMLTTPSKHSDEHNGISWRGIDWVSEDFGINQQTLTKQSSNEKLGNAEDEAKEGHPIETNGHFQEVLQRQVLEKLDLTMLQLKHVLAIDAKEEAEAQEKQQLEQEEQAKKQAQQQLEDERQKRKLQDAKIAMQRVMGITSVDEVNGWIEEGRQIQEELQDDRSLNHLMASLDKHMTAESTDGPSNYEKRLPRSQEEALFQFDRLARAMTDHKLTEQSGWEESMLHHSNQIDDMAFRHNRRYMQRSKTRPRENPMLVDDGSSDSDNCSTSTDPDSGEDPFRFFYSPRSRNMNHNQNSSLPSHLHSITPQTKQVSSKFDTRQRAQSRDEKIHSRQQRDGLEFLVKKQRKRRNCSSGLLREVEITIQALQAERRQKTSWIRNYLQ</sequence>
<reference evidence="2" key="1">
    <citation type="submission" date="2023-04" db="EMBL/GenBank/DDBJ databases">
        <title>Phytophthora lilii NBRC 32176.</title>
        <authorList>
            <person name="Ichikawa N."/>
            <person name="Sato H."/>
            <person name="Tonouchi N."/>
        </authorList>
    </citation>
    <scope>NUCLEOTIDE SEQUENCE</scope>
    <source>
        <strain evidence="2">NBRC 32176</strain>
    </source>
</reference>
<feature type="region of interest" description="Disordered" evidence="1">
    <location>
        <begin position="224"/>
        <end position="312"/>
    </location>
</feature>
<organism evidence="2 3">
    <name type="scientific">Phytophthora lilii</name>
    <dbReference type="NCBI Taxonomy" id="2077276"/>
    <lineage>
        <taxon>Eukaryota</taxon>
        <taxon>Sar</taxon>
        <taxon>Stramenopiles</taxon>
        <taxon>Oomycota</taxon>
        <taxon>Peronosporomycetes</taxon>
        <taxon>Peronosporales</taxon>
        <taxon>Peronosporaceae</taxon>
        <taxon>Phytophthora</taxon>
    </lineage>
</organism>
<feature type="compositionally biased region" description="Basic and acidic residues" evidence="1">
    <location>
        <begin position="63"/>
        <end position="78"/>
    </location>
</feature>
<feature type="region of interest" description="Disordered" evidence="1">
    <location>
        <begin position="622"/>
        <end position="646"/>
    </location>
</feature>
<name>A0A9W6T865_9STRA</name>
<accession>A0A9W6T865</accession>
<feature type="region of interest" description="Disordered" evidence="1">
    <location>
        <begin position="768"/>
        <end position="858"/>
    </location>
</feature>
<protein>
    <submittedName>
        <fullName evidence="2">Unnamed protein product</fullName>
    </submittedName>
</protein>
<feature type="region of interest" description="Disordered" evidence="1">
    <location>
        <begin position="433"/>
        <end position="457"/>
    </location>
</feature>
<feature type="compositionally biased region" description="Polar residues" evidence="1">
    <location>
        <begin position="224"/>
        <end position="242"/>
    </location>
</feature>
<dbReference type="EMBL" id="BSXW01000001">
    <property type="protein sequence ID" value="GMF09076.1"/>
    <property type="molecule type" value="Genomic_DNA"/>
</dbReference>
<feature type="compositionally biased region" description="Low complexity" evidence="1">
    <location>
        <begin position="162"/>
        <end position="190"/>
    </location>
</feature>
<feature type="compositionally biased region" description="Polar residues" evidence="1">
    <location>
        <begin position="811"/>
        <end position="840"/>
    </location>
</feature>
<evidence type="ECO:0000313" key="3">
    <source>
        <dbReference type="Proteomes" id="UP001165083"/>
    </source>
</evidence>
<feature type="compositionally biased region" description="Low complexity" evidence="1">
    <location>
        <begin position="787"/>
        <end position="797"/>
    </location>
</feature>
<keyword evidence="3" id="KW-1185">Reference proteome</keyword>
<comment type="caution">
    <text evidence="2">The sequence shown here is derived from an EMBL/GenBank/DDBJ whole genome shotgun (WGS) entry which is preliminary data.</text>
</comment>
<evidence type="ECO:0000313" key="2">
    <source>
        <dbReference type="EMBL" id="GMF09076.1"/>
    </source>
</evidence>
<feature type="compositionally biased region" description="Basic and acidic residues" evidence="1">
    <location>
        <begin position="435"/>
        <end position="457"/>
    </location>
</feature>
<evidence type="ECO:0000256" key="1">
    <source>
        <dbReference type="SAM" id="MobiDB-lite"/>
    </source>
</evidence>
<feature type="region of interest" description="Disordered" evidence="1">
    <location>
        <begin position="560"/>
        <end position="584"/>
    </location>
</feature>
<feature type="compositionally biased region" description="Basic and acidic residues" evidence="1">
    <location>
        <begin position="841"/>
        <end position="858"/>
    </location>
</feature>
<feature type="region of interest" description="Disordered" evidence="1">
    <location>
        <begin position="37"/>
        <end position="207"/>
    </location>
</feature>
<feature type="compositionally biased region" description="Basic and acidic residues" evidence="1">
    <location>
        <begin position="622"/>
        <end position="634"/>
    </location>
</feature>
<dbReference type="Proteomes" id="UP001165083">
    <property type="component" value="Unassembled WGS sequence"/>
</dbReference>
<gene>
    <name evidence="2" type="ORF">Plil01_000001300</name>
</gene>
<proteinExistence type="predicted"/>
<feature type="compositionally biased region" description="Acidic residues" evidence="1">
    <location>
        <begin position="289"/>
        <end position="304"/>
    </location>
</feature>
<dbReference type="AlphaFoldDB" id="A0A9W6T865"/>